<feature type="domain" description="Restriction endonuclease type IV Mrr" evidence="1">
    <location>
        <begin position="41"/>
        <end position="126"/>
    </location>
</feature>
<sequence length="353" mass="38450">MTGSTEKLPLSPMLVQYLVGLCALRWDAEAVDVSVTLGGMVQDVASETTRDVDVTVTASDPDGGVHAFKGYEVKHWKNKLDVADVEALVAKFNDMPSVTHRAIVTTSGYTEPAIRKAAHHGVDLYVIADWVKPLEEQFPELAPMGGKPEEAIRGMHFFLNWKDWSVWLGMEGNVPNFTIDANAPIFDETGRPLDFAPTYSALVKKALMRSVDLLVNLDPIVAPMNAAIETHSPPSTIPDLGERPHSHTLDAGTLGAHIVVDGKPYKIDTITLSGSLVWDRQEMKYCVMERVPDGDAFAGAVISIGQREGQMTALLFSPKDRNIEHRPIQLLPDQLNSIRNLEIAAAGGPAGPK</sequence>
<protein>
    <submittedName>
        <fullName evidence="2">Restriction endonuclease</fullName>
    </submittedName>
</protein>
<dbReference type="Proteomes" id="UP000317291">
    <property type="component" value="Unassembled WGS sequence"/>
</dbReference>
<dbReference type="GO" id="GO:0004519">
    <property type="term" value="F:endonuclease activity"/>
    <property type="evidence" value="ECO:0007669"/>
    <property type="project" value="UniProtKB-KW"/>
</dbReference>
<evidence type="ECO:0000313" key="3">
    <source>
        <dbReference type="Proteomes" id="UP000317291"/>
    </source>
</evidence>
<dbReference type="OrthoDB" id="4773306at2"/>
<keyword evidence="2" id="KW-0540">Nuclease</keyword>
<comment type="caution">
    <text evidence="2">The sequence shown here is derived from an EMBL/GenBank/DDBJ whole genome shotgun (WGS) entry which is preliminary data.</text>
</comment>
<dbReference type="EMBL" id="VIGW01000019">
    <property type="protein sequence ID" value="TWS17773.1"/>
    <property type="molecule type" value="Genomic_DNA"/>
</dbReference>
<name>A0A5C5R622_9ACTN</name>
<dbReference type="GO" id="GO:0009307">
    <property type="term" value="P:DNA restriction-modification system"/>
    <property type="evidence" value="ECO:0007669"/>
    <property type="project" value="InterPro"/>
</dbReference>
<dbReference type="GO" id="GO:0003677">
    <property type="term" value="F:DNA binding"/>
    <property type="evidence" value="ECO:0007669"/>
    <property type="project" value="InterPro"/>
</dbReference>
<dbReference type="Pfam" id="PF04471">
    <property type="entry name" value="Mrr_cat"/>
    <property type="match status" value="1"/>
</dbReference>
<gene>
    <name evidence="2" type="ORF">FK529_18950</name>
</gene>
<dbReference type="AlphaFoldDB" id="A0A5C5R622"/>
<proteinExistence type="predicted"/>
<evidence type="ECO:0000313" key="2">
    <source>
        <dbReference type="EMBL" id="TWS17773.1"/>
    </source>
</evidence>
<evidence type="ECO:0000259" key="1">
    <source>
        <dbReference type="Pfam" id="PF04471"/>
    </source>
</evidence>
<accession>A0A5C5R622</accession>
<keyword evidence="3" id="KW-1185">Reference proteome</keyword>
<organism evidence="2 3">
    <name type="scientific">Tsukamurella asaccharolytica</name>
    <dbReference type="NCBI Taxonomy" id="2592067"/>
    <lineage>
        <taxon>Bacteria</taxon>
        <taxon>Bacillati</taxon>
        <taxon>Actinomycetota</taxon>
        <taxon>Actinomycetes</taxon>
        <taxon>Mycobacteriales</taxon>
        <taxon>Tsukamurellaceae</taxon>
        <taxon>Tsukamurella</taxon>
    </lineage>
</organism>
<dbReference type="InterPro" id="IPR007560">
    <property type="entry name" value="Restrct_endonuc_IV_Mrr"/>
</dbReference>
<dbReference type="SUPFAM" id="SSF52980">
    <property type="entry name" value="Restriction endonuclease-like"/>
    <property type="match status" value="1"/>
</dbReference>
<keyword evidence="2" id="KW-0378">Hydrolase</keyword>
<dbReference type="RefSeq" id="WP_068626333.1">
    <property type="nucleotide sequence ID" value="NZ_VIGW01000019.1"/>
</dbReference>
<keyword evidence="2" id="KW-0255">Endonuclease</keyword>
<dbReference type="InterPro" id="IPR011335">
    <property type="entry name" value="Restrct_endonuc-II-like"/>
</dbReference>
<reference evidence="2 3" key="1">
    <citation type="submission" date="2019-06" db="EMBL/GenBank/DDBJ databases">
        <title>Tsukamurella conjunctivitidis sp. nov., Tsukamurella assacharolytica sp. nov. and Tsukamurella sputae sp. nov. isolated from patients with conjunctivitis, bacteraemia (lymphoma) and respiratory infection (sputum) in Hong Kong.</title>
        <authorList>
            <person name="Teng J.L.L."/>
            <person name="Lee H.H."/>
            <person name="Fong J.Y.H."/>
            <person name="Fok K.M.N."/>
            <person name="Lau S.K.P."/>
            <person name="Woo P.C.Y."/>
        </authorList>
    </citation>
    <scope>NUCLEOTIDE SEQUENCE [LARGE SCALE GENOMIC DNA]</scope>
    <source>
        <strain evidence="2 3">HKU71</strain>
    </source>
</reference>